<dbReference type="AlphaFoldDB" id="A0A1X6MS45"/>
<dbReference type="RefSeq" id="XP_024335840.1">
    <property type="nucleotide sequence ID" value="XM_024481229.1"/>
</dbReference>
<sequence length="106" mass="11660">MPTSYRHCCLNACTTKTTACQSRSGQQGQPKGEQQGSQGPSPQPPPTPIQSHDDGDTSQTHCRRHLHPAHQRAGIWFTHTHHPILLTPWRRAQPACAALASPWEAP</sequence>
<organism evidence="2 3">
    <name type="scientific">Postia placenta MAD-698-R-SB12</name>
    <dbReference type="NCBI Taxonomy" id="670580"/>
    <lineage>
        <taxon>Eukaryota</taxon>
        <taxon>Fungi</taxon>
        <taxon>Dikarya</taxon>
        <taxon>Basidiomycota</taxon>
        <taxon>Agaricomycotina</taxon>
        <taxon>Agaricomycetes</taxon>
        <taxon>Polyporales</taxon>
        <taxon>Adustoporiaceae</taxon>
        <taxon>Rhodonia</taxon>
    </lineage>
</organism>
<dbReference type="EMBL" id="KZ110603">
    <property type="protein sequence ID" value="OSX59046.1"/>
    <property type="molecule type" value="Genomic_DNA"/>
</dbReference>
<proteinExistence type="predicted"/>
<name>A0A1X6MS45_9APHY</name>
<protein>
    <submittedName>
        <fullName evidence="2">Uncharacterized protein</fullName>
    </submittedName>
</protein>
<evidence type="ECO:0000313" key="3">
    <source>
        <dbReference type="Proteomes" id="UP000194127"/>
    </source>
</evidence>
<gene>
    <name evidence="2" type="ORF">POSPLADRAFT_1060133</name>
</gene>
<dbReference type="GeneID" id="36326179"/>
<dbReference type="Proteomes" id="UP000194127">
    <property type="component" value="Unassembled WGS sequence"/>
</dbReference>
<feature type="compositionally biased region" description="Low complexity" evidence="1">
    <location>
        <begin position="24"/>
        <end position="40"/>
    </location>
</feature>
<feature type="region of interest" description="Disordered" evidence="1">
    <location>
        <begin position="18"/>
        <end position="67"/>
    </location>
</feature>
<keyword evidence="3" id="KW-1185">Reference proteome</keyword>
<evidence type="ECO:0000313" key="2">
    <source>
        <dbReference type="EMBL" id="OSX59046.1"/>
    </source>
</evidence>
<evidence type="ECO:0000256" key="1">
    <source>
        <dbReference type="SAM" id="MobiDB-lite"/>
    </source>
</evidence>
<accession>A0A1X6MS45</accession>
<reference evidence="2 3" key="1">
    <citation type="submission" date="2017-04" db="EMBL/GenBank/DDBJ databases">
        <title>Genome Sequence of the Model Brown-Rot Fungus Postia placenta SB12.</title>
        <authorList>
            <consortium name="DOE Joint Genome Institute"/>
            <person name="Gaskell J."/>
            <person name="Kersten P."/>
            <person name="Larrondo L.F."/>
            <person name="Canessa P."/>
            <person name="Martinez D."/>
            <person name="Hibbett D."/>
            <person name="Schmoll M."/>
            <person name="Kubicek C.P."/>
            <person name="Martinez A.T."/>
            <person name="Yadav J."/>
            <person name="Master E."/>
            <person name="Magnuson J.K."/>
            <person name="James T."/>
            <person name="Yaver D."/>
            <person name="Berka R."/>
            <person name="Labutti K."/>
            <person name="Lipzen A."/>
            <person name="Aerts A."/>
            <person name="Barry K."/>
            <person name="Henrissat B."/>
            <person name="Blanchette R."/>
            <person name="Grigoriev I."/>
            <person name="Cullen D."/>
        </authorList>
    </citation>
    <scope>NUCLEOTIDE SEQUENCE [LARGE SCALE GENOMIC DNA]</scope>
    <source>
        <strain evidence="2 3">MAD-698-R-SB12</strain>
    </source>
</reference>